<name>A0A1X1UAH2_9MYCO</name>
<reference evidence="4 5" key="1">
    <citation type="submission" date="2016-01" db="EMBL/GenBank/DDBJ databases">
        <title>The new phylogeny of the genus Mycobacterium.</title>
        <authorList>
            <person name="Tarcisio F."/>
            <person name="Conor M."/>
            <person name="Antonella G."/>
            <person name="Elisabetta G."/>
            <person name="Giulia F.S."/>
            <person name="Sara T."/>
            <person name="Anna F."/>
            <person name="Clotilde B."/>
            <person name="Roberto B."/>
            <person name="Veronica D.S."/>
            <person name="Fabio R."/>
            <person name="Monica P."/>
            <person name="Olivier J."/>
            <person name="Enrico T."/>
            <person name="Nicola S."/>
        </authorList>
    </citation>
    <scope>NUCLEOTIDE SEQUENCE [LARGE SCALE GENOMIC DNA]</scope>
    <source>
        <strain evidence="4 5">ATCC 27353</strain>
    </source>
</reference>
<proteinExistence type="predicted"/>
<organism evidence="4 5">
    <name type="scientific">Mycolicibacter engbaekii</name>
    <dbReference type="NCBI Taxonomy" id="188915"/>
    <lineage>
        <taxon>Bacteria</taxon>
        <taxon>Bacillati</taxon>
        <taxon>Actinomycetota</taxon>
        <taxon>Actinomycetes</taxon>
        <taxon>Mycobacteriales</taxon>
        <taxon>Mycobacteriaceae</taxon>
        <taxon>Mycolicibacter</taxon>
    </lineage>
</organism>
<dbReference type="Pfam" id="PF00211">
    <property type="entry name" value="Guanylate_cyc"/>
    <property type="match status" value="1"/>
</dbReference>
<dbReference type="InterPro" id="IPR001054">
    <property type="entry name" value="A/G_cyclase"/>
</dbReference>
<dbReference type="InterPro" id="IPR027417">
    <property type="entry name" value="P-loop_NTPase"/>
</dbReference>
<dbReference type="InterPro" id="IPR029787">
    <property type="entry name" value="Nucleotide_cyclase"/>
</dbReference>
<feature type="domain" description="Guanylate cyclase" evidence="3">
    <location>
        <begin position="40"/>
        <end position="171"/>
    </location>
</feature>
<dbReference type="Gene3D" id="3.40.50.300">
    <property type="entry name" value="P-loop containing nucleotide triphosphate hydrolases"/>
    <property type="match status" value="1"/>
</dbReference>
<sequence length="1052" mass="111898">MTAATTCPICGSQCLAGARFCHCCGAATTASASAEYKQVTVLFADVVHSMGIAAAVGPERLREIMAALFGRCADVVGRYGGTVEKFIGDAVMAVFGAPVALEDHALRACLAALEIQQQVQHLAVEIDRADRITLALRVGLNSGEVVAGGLGSGALSGAAIGEQVGLAQRMESVAPPHGVMLSESTARLVGHVAELGDPELVHIKGAAEPVSVRRLLSVSPERRHARRQDSTLVGRSWEMGALRGMLDESIAGTGCVVGVVGAPGIGKSRIAREVSALARRRGVEVFVAYCESHAREIPFYTAAALLRTVFGIDSLDDESARQRIAERAPDSDPEDLLLLEDLLGVRRGGDELPAVDPDARRRRLARLVKAVSLARTTPAVYVVEDAHWIDEVSDVLLADLVGATRQAPSLVLITYRPEYQGRLTQTAGSQTINLGPLHAAQTAMLAGELIGSHSSAAALRGQIVERAAGNPLFAEEMVRDLAERGVLTGSRGHYTCEVGDAELVVPATVQATLASRIDRLPPAVKGTLSAASVIGLRFDAEQLALLDADAQIAPLLDAELIDQVRVAPVAEYAFHHPLVRIVAYEAQLKSQRAAMHRRLAAAIEQRQPEPHDEDAAMIAEHLEAAEELPSAFGWHMRAGAWAQHRDIRAARVSWERARAVADRLPLNDPARSAMRISPRTLLCGSVWRVGGGVEDTGFEELRELCTASGDSVSLAIGMAGLLTTMAFHSRYQEVPRVTTQFVDLLEAVGDPELTVGLLFAALWAKLEPADAMPGLRLAQRLIELAGGDPEKGNLLLGSPLTAAIAVRGVFSMVLGRPGWRDDIDVAAEMARAFDPTTRAVTVMFHCLLVAQGVIPVDVALRSSAGIVEVAEQSGDEFALAAARLARGIALAHCSGPDREQGLELLTLAREAAHNQRFIVSLAQVADTQSALQMAQTGDLDGAVGMMRAVVRTLFDSGVVLWYVPAAIGLVQLLFDRNGPGDPEEAEAVLEGFAAAVDVSELSLFDTWLLHGRALLARARGDCAAYGEYAKRYREKAAICGYPGHVVMAEAMT</sequence>
<dbReference type="AlphaFoldDB" id="A0A1X1UAH2"/>
<dbReference type="GO" id="GO:0005737">
    <property type="term" value="C:cytoplasm"/>
    <property type="evidence" value="ECO:0007669"/>
    <property type="project" value="TreeGrafter"/>
</dbReference>
<dbReference type="PANTHER" id="PTHR16305">
    <property type="entry name" value="TESTICULAR SOLUBLE ADENYLYL CYCLASE"/>
    <property type="match status" value="1"/>
</dbReference>
<protein>
    <recommendedName>
        <fullName evidence="3">Guanylate cyclase domain-containing protein</fullName>
    </recommendedName>
</protein>
<evidence type="ECO:0000313" key="5">
    <source>
        <dbReference type="Proteomes" id="UP000193465"/>
    </source>
</evidence>
<dbReference type="PROSITE" id="PS50125">
    <property type="entry name" value="GUANYLATE_CYCLASE_2"/>
    <property type="match status" value="1"/>
</dbReference>
<comment type="caution">
    <text evidence="4">The sequence shown here is derived from an EMBL/GenBank/DDBJ whole genome shotgun (WGS) entry which is preliminary data.</text>
</comment>
<evidence type="ECO:0000259" key="3">
    <source>
        <dbReference type="PROSITE" id="PS50125"/>
    </source>
</evidence>
<dbReference type="Pfam" id="PF13191">
    <property type="entry name" value="AAA_16"/>
    <property type="match status" value="1"/>
</dbReference>
<dbReference type="Proteomes" id="UP000193465">
    <property type="component" value="Unassembled WGS sequence"/>
</dbReference>
<evidence type="ECO:0000313" key="4">
    <source>
        <dbReference type="EMBL" id="ORV53786.1"/>
    </source>
</evidence>
<keyword evidence="2" id="KW-0067">ATP-binding</keyword>
<dbReference type="Gene3D" id="3.30.70.1230">
    <property type="entry name" value="Nucleotide cyclase"/>
    <property type="match status" value="1"/>
</dbReference>
<dbReference type="CDD" id="cd07302">
    <property type="entry name" value="CHD"/>
    <property type="match status" value="1"/>
</dbReference>
<dbReference type="STRING" id="188915.AWC02_01475"/>
<dbReference type="GO" id="GO:0035556">
    <property type="term" value="P:intracellular signal transduction"/>
    <property type="evidence" value="ECO:0007669"/>
    <property type="project" value="InterPro"/>
</dbReference>
<evidence type="ECO:0000256" key="2">
    <source>
        <dbReference type="ARBA" id="ARBA00022840"/>
    </source>
</evidence>
<dbReference type="SUPFAM" id="SSF52540">
    <property type="entry name" value="P-loop containing nucleoside triphosphate hydrolases"/>
    <property type="match status" value="1"/>
</dbReference>
<dbReference type="GO" id="GO:0004016">
    <property type="term" value="F:adenylate cyclase activity"/>
    <property type="evidence" value="ECO:0007669"/>
    <property type="project" value="TreeGrafter"/>
</dbReference>
<dbReference type="RefSeq" id="WP_085126268.1">
    <property type="nucleotide sequence ID" value="NZ_LQOT01000005.1"/>
</dbReference>
<dbReference type="PANTHER" id="PTHR16305:SF28">
    <property type="entry name" value="GUANYLATE CYCLASE DOMAIN-CONTAINING PROTEIN"/>
    <property type="match status" value="1"/>
</dbReference>
<accession>A0A1X1UAH2</accession>
<gene>
    <name evidence="4" type="ORF">AWC02_01475</name>
</gene>
<keyword evidence="5" id="KW-1185">Reference proteome</keyword>
<dbReference type="GO" id="GO:0005524">
    <property type="term" value="F:ATP binding"/>
    <property type="evidence" value="ECO:0007669"/>
    <property type="project" value="UniProtKB-KW"/>
</dbReference>
<evidence type="ECO:0000256" key="1">
    <source>
        <dbReference type="ARBA" id="ARBA00022741"/>
    </source>
</evidence>
<dbReference type="SMART" id="SM00044">
    <property type="entry name" value="CYCc"/>
    <property type="match status" value="1"/>
</dbReference>
<dbReference type="InterPro" id="IPR041664">
    <property type="entry name" value="AAA_16"/>
</dbReference>
<dbReference type="EMBL" id="LQOT01000005">
    <property type="protein sequence ID" value="ORV53786.1"/>
    <property type="molecule type" value="Genomic_DNA"/>
</dbReference>
<dbReference type="SUPFAM" id="SSF55073">
    <property type="entry name" value="Nucleotide cyclase"/>
    <property type="match status" value="1"/>
</dbReference>
<dbReference type="GO" id="GO:0009190">
    <property type="term" value="P:cyclic nucleotide biosynthetic process"/>
    <property type="evidence" value="ECO:0007669"/>
    <property type="project" value="InterPro"/>
</dbReference>
<keyword evidence="1" id="KW-0547">Nucleotide-binding</keyword>